<proteinExistence type="predicted"/>
<evidence type="ECO:0000313" key="2">
    <source>
        <dbReference type="Proteomes" id="UP000294114"/>
    </source>
</evidence>
<dbReference type="SUPFAM" id="SSF55811">
    <property type="entry name" value="Nudix"/>
    <property type="match status" value="1"/>
</dbReference>
<protein>
    <recommendedName>
        <fullName evidence="3">NUDIX domain-containing protein</fullName>
    </recommendedName>
</protein>
<evidence type="ECO:0008006" key="3">
    <source>
        <dbReference type="Google" id="ProtNLM"/>
    </source>
</evidence>
<dbReference type="EMBL" id="SHLD01000001">
    <property type="protein sequence ID" value="RZU76283.1"/>
    <property type="molecule type" value="Genomic_DNA"/>
</dbReference>
<dbReference type="Proteomes" id="UP000294114">
    <property type="component" value="Unassembled WGS sequence"/>
</dbReference>
<dbReference type="InterPro" id="IPR015797">
    <property type="entry name" value="NUDIX_hydrolase-like_dom_sf"/>
</dbReference>
<comment type="caution">
    <text evidence="1">The sequence shown here is derived from an EMBL/GenBank/DDBJ whole genome shotgun (WGS) entry which is preliminary data.</text>
</comment>
<organism evidence="1 2">
    <name type="scientific">Micromonospora kangleipakensis</name>
    <dbReference type="NCBI Taxonomy" id="1077942"/>
    <lineage>
        <taxon>Bacteria</taxon>
        <taxon>Bacillati</taxon>
        <taxon>Actinomycetota</taxon>
        <taxon>Actinomycetes</taxon>
        <taxon>Micromonosporales</taxon>
        <taxon>Micromonosporaceae</taxon>
        <taxon>Micromonospora</taxon>
    </lineage>
</organism>
<gene>
    <name evidence="1" type="ORF">EV384_4920</name>
</gene>
<evidence type="ECO:0000313" key="1">
    <source>
        <dbReference type="EMBL" id="RZU76283.1"/>
    </source>
</evidence>
<sequence length="98" mass="11341">MAVLDKREHLLLMRRYRFVFDRWVWELPGGYAVSRCWRCSSGRRGASCRRDAPWPCRTRQRELRAEFDGASVSLALYMGAQLVRASADLTWLPAGALH</sequence>
<dbReference type="Gene3D" id="3.90.79.10">
    <property type="entry name" value="Nucleoside Triphosphate Pyrophosphohydrolase"/>
    <property type="match status" value="1"/>
</dbReference>
<keyword evidence="2" id="KW-1185">Reference proteome</keyword>
<accession>A0A4Q8BG56</accession>
<reference evidence="1 2" key="1">
    <citation type="submission" date="2019-02" db="EMBL/GenBank/DDBJ databases">
        <title>Sequencing the genomes of 1000 actinobacteria strains.</title>
        <authorList>
            <person name="Klenk H.-P."/>
        </authorList>
    </citation>
    <scope>NUCLEOTIDE SEQUENCE [LARGE SCALE GENOMIC DNA]</scope>
    <source>
        <strain evidence="1 2">DSM 45612</strain>
    </source>
</reference>
<dbReference type="AlphaFoldDB" id="A0A4Q8BG56"/>
<name>A0A4Q8BG56_9ACTN</name>